<reference evidence="6 7" key="2">
    <citation type="submission" date="2016-06" db="EMBL/GenBank/DDBJ databases">
        <title>Pedobacter psychrophilus sp. nov., isolated from Antarctic fragmentary rock.</title>
        <authorList>
            <person name="Svec P."/>
        </authorList>
    </citation>
    <scope>NUCLEOTIDE SEQUENCE [LARGE SCALE GENOMIC DNA]</scope>
    <source>
        <strain evidence="6 7">CCM 8644</strain>
    </source>
</reference>
<keyword evidence="1" id="KW-0805">Transcription regulation</keyword>
<evidence type="ECO:0000313" key="6">
    <source>
        <dbReference type="EMBL" id="OAQ40558.1"/>
    </source>
</evidence>
<reference evidence="6 7" key="1">
    <citation type="submission" date="2016-04" db="EMBL/GenBank/DDBJ databases">
        <authorList>
            <person name="Evans L.H."/>
            <person name="Alamgir A."/>
            <person name="Owens N."/>
            <person name="Weber N.D."/>
            <person name="Virtaneva K."/>
            <person name="Barbian K."/>
            <person name="Babar A."/>
            <person name="Rosenke K."/>
        </authorList>
    </citation>
    <scope>NUCLEOTIDE SEQUENCE [LARGE SCALE GENOMIC DNA]</scope>
    <source>
        <strain evidence="6 7">CCM 8644</strain>
    </source>
</reference>
<feature type="transmembrane region" description="Helical" evidence="4">
    <location>
        <begin position="105"/>
        <end position="127"/>
    </location>
</feature>
<dbReference type="Gene3D" id="1.10.10.60">
    <property type="entry name" value="Homeodomain-like"/>
    <property type="match status" value="2"/>
</dbReference>
<sequence length="358" mass="42137">MGWFLVISAFIIFPWMVGFAGWYDNQPYRDILFFTPFVNTLAIGPLLYLYVKSLTDFNFRIKGKIYLHLVPACLYLIYRVASSLLDIFIFDKYNLTNEYEDPDFASWYSAISTLSILIYLFLSIKHFRNYKKYTELTTSFADLASLKWLRNFLYAFGILTILPIIRDLLSNFDFFAKLRYYGPWYYYVAFAIVVYYIAINAYQAVYMHLRKIEFQPQLLLAFQDSNITLNDKELAEKENEPVILPVDQKLTYLKNELLSLMEVELLFERSDLTLNEVAIKLKTNAVILSKVVNQQFALNFNDFINQYRVNAVIERLKDPKFKNQTLLAIAFDAGFNSKATFNRAFKKFTNKNPKEFLT</sequence>
<accession>A0A179DHY3</accession>
<evidence type="ECO:0000256" key="4">
    <source>
        <dbReference type="SAM" id="Phobius"/>
    </source>
</evidence>
<dbReference type="InterPro" id="IPR018062">
    <property type="entry name" value="HTH_AraC-typ_CS"/>
</dbReference>
<dbReference type="RefSeq" id="WP_157687502.1">
    <property type="nucleotide sequence ID" value="NZ_LWHJ01000022.1"/>
</dbReference>
<evidence type="ECO:0000313" key="7">
    <source>
        <dbReference type="Proteomes" id="UP000078459"/>
    </source>
</evidence>
<dbReference type="InterPro" id="IPR009057">
    <property type="entry name" value="Homeodomain-like_sf"/>
</dbReference>
<dbReference type="AlphaFoldDB" id="A0A179DHY3"/>
<dbReference type="Proteomes" id="UP000078459">
    <property type="component" value="Unassembled WGS sequence"/>
</dbReference>
<dbReference type="PANTHER" id="PTHR43280">
    <property type="entry name" value="ARAC-FAMILY TRANSCRIPTIONAL REGULATOR"/>
    <property type="match status" value="1"/>
</dbReference>
<evidence type="ECO:0000256" key="3">
    <source>
        <dbReference type="ARBA" id="ARBA00023163"/>
    </source>
</evidence>
<organism evidence="6 7">
    <name type="scientific">Pedobacter psychrophilus</name>
    <dbReference type="NCBI Taxonomy" id="1826909"/>
    <lineage>
        <taxon>Bacteria</taxon>
        <taxon>Pseudomonadati</taxon>
        <taxon>Bacteroidota</taxon>
        <taxon>Sphingobacteriia</taxon>
        <taxon>Sphingobacteriales</taxon>
        <taxon>Sphingobacteriaceae</taxon>
        <taxon>Pedobacter</taxon>
    </lineage>
</organism>
<dbReference type="STRING" id="1826909.A5893_06320"/>
<feature type="transmembrane region" description="Helical" evidence="4">
    <location>
        <begin position="63"/>
        <end position="85"/>
    </location>
</feature>
<dbReference type="SMART" id="SM00342">
    <property type="entry name" value="HTH_ARAC"/>
    <property type="match status" value="1"/>
</dbReference>
<proteinExistence type="predicted"/>
<dbReference type="EMBL" id="LWHJ01000022">
    <property type="protein sequence ID" value="OAQ40558.1"/>
    <property type="molecule type" value="Genomic_DNA"/>
</dbReference>
<name>A0A179DHY3_9SPHI</name>
<feature type="domain" description="HTH araC/xylS-type" evidence="5">
    <location>
        <begin position="255"/>
        <end position="358"/>
    </location>
</feature>
<dbReference type="OrthoDB" id="9779074at2"/>
<dbReference type="Pfam" id="PF12833">
    <property type="entry name" value="HTH_18"/>
    <property type="match status" value="1"/>
</dbReference>
<dbReference type="PANTHER" id="PTHR43280:SF29">
    <property type="entry name" value="ARAC-FAMILY TRANSCRIPTIONAL REGULATOR"/>
    <property type="match status" value="1"/>
</dbReference>
<dbReference type="GO" id="GO:0003700">
    <property type="term" value="F:DNA-binding transcription factor activity"/>
    <property type="evidence" value="ECO:0007669"/>
    <property type="project" value="InterPro"/>
</dbReference>
<keyword evidence="3" id="KW-0804">Transcription</keyword>
<protein>
    <recommendedName>
        <fullName evidence="5">HTH araC/xylS-type domain-containing protein</fullName>
    </recommendedName>
</protein>
<dbReference type="GO" id="GO:0043565">
    <property type="term" value="F:sequence-specific DNA binding"/>
    <property type="evidence" value="ECO:0007669"/>
    <property type="project" value="InterPro"/>
</dbReference>
<comment type="caution">
    <text evidence="6">The sequence shown here is derived from an EMBL/GenBank/DDBJ whole genome shotgun (WGS) entry which is preliminary data.</text>
</comment>
<keyword evidence="4" id="KW-1133">Transmembrane helix</keyword>
<feature type="transmembrane region" description="Helical" evidence="4">
    <location>
        <begin position="30"/>
        <end position="51"/>
    </location>
</feature>
<evidence type="ECO:0000256" key="2">
    <source>
        <dbReference type="ARBA" id="ARBA00023125"/>
    </source>
</evidence>
<dbReference type="InterPro" id="IPR018060">
    <property type="entry name" value="HTH_AraC"/>
</dbReference>
<feature type="transmembrane region" description="Helical" evidence="4">
    <location>
        <begin position="148"/>
        <end position="165"/>
    </location>
</feature>
<evidence type="ECO:0000259" key="5">
    <source>
        <dbReference type="PROSITE" id="PS01124"/>
    </source>
</evidence>
<gene>
    <name evidence="6" type="ORF">A5893_06320</name>
</gene>
<keyword evidence="4" id="KW-0472">Membrane</keyword>
<keyword evidence="7" id="KW-1185">Reference proteome</keyword>
<dbReference type="PROSITE" id="PS00041">
    <property type="entry name" value="HTH_ARAC_FAMILY_1"/>
    <property type="match status" value="1"/>
</dbReference>
<dbReference type="SUPFAM" id="SSF46689">
    <property type="entry name" value="Homeodomain-like"/>
    <property type="match status" value="1"/>
</dbReference>
<dbReference type="PROSITE" id="PS01124">
    <property type="entry name" value="HTH_ARAC_FAMILY_2"/>
    <property type="match status" value="1"/>
</dbReference>
<feature type="transmembrane region" description="Helical" evidence="4">
    <location>
        <begin position="185"/>
        <end position="205"/>
    </location>
</feature>
<keyword evidence="2" id="KW-0238">DNA-binding</keyword>
<keyword evidence="4" id="KW-0812">Transmembrane</keyword>
<evidence type="ECO:0000256" key="1">
    <source>
        <dbReference type="ARBA" id="ARBA00023015"/>
    </source>
</evidence>